<evidence type="ECO:0000256" key="1">
    <source>
        <dbReference type="SAM" id="SignalP"/>
    </source>
</evidence>
<gene>
    <name evidence="3" type="ORF">BJ998_001141</name>
</gene>
<feature type="chain" id="PRO_5030762630" description="Golvesin/Xly CBD-like domain-containing protein" evidence="1">
    <location>
        <begin position="31"/>
        <end position="1363"/>
    </location>
</feature>
<dbReference type="EMBL" id="JACHIR010000001">
    <property type="protein sequence ID" value="MBB5889945.1"/>
    <property type="molecule type" value="Genomic_DNA"/>
</dbReference>
<dbReference type="Gene3D" id="1.10.530.10">
    <property type="match status" value="1"/>
</dbReference>
<comment type="caution">
    <text evidence="3">The sequence shown here is derived from an EMBL/GenBank/DDBJ whole genome shotgun (WGS) entry which is preliminary data.</text>
</comment>
<evidence type="ECO:0000313" key="3">
    <source>
        <dbReference type="EMBL" id="MBB5889945.1"/>
    </source>
</evidence>
<dbReference type="Proteomes" id="UP000585638">
    <property type="component" value="Unassembled WGS sequence"/>
</dbReference>
<accession>A0A7W9KCH5</accession>
<reference evidence="3 4" key="1">
    <citation type="submission" date="2020-08" db="EMBL/GenBank/DDBJ databases">
        <title>Sequencing the genomes of 1000 actinobacteria strains.</title>
        <authorList>
            <person name="Klenk H.-P."/>
        </authorList>
    </citation>
    <scope>NUCLEOTIDE SEQUENCE [LARGE SCALE GENOMIC DNA]</scope>
    <source>
        <strain evidence="3 4">DSM 43851</strain>
    </source>
</reference>
<feature type="signal peptide" evidence="1">
    <location>
        <begin position="1"/>
        <end position="30"/>
    </location>
</feature>
<proteinExistence type="predicted"/>
<dbReference type="SUPFAM" id="SSF53955">
    <property type="entry name" value="Lysozyme-like"/>
    <property type="match status" value="1"/>
</dbReference>
<evidence type="ECO:0000259" key="2">
    <source>
        <dbReference type="Pfam" id="PF25275"/>
    </source>
</evidence>
<evidence type="ECO:0000313" key="4">
    <source>
        <dbReference type="Proteomes" id="UP000585638"/>
    </source>
</evidence>
<protein>
    <recommendedName>
        <fullName evidence="2">Golvesin/Xly CBD-like domain-containing protein</fullName>
    </recommendedName>
</protein>
<organism evidence="3 4">
    <name type="scientific">Kutzneria kofuensis</name>
    <dbReference type="NCBI Taxonomy" id="103725"/>
    <lineage>
        <taxon>Bacteria</taxon>
        <taxon>Bacillati</taxon>
        <taxon>Actinomycetota</taxon>
        <taxon>Actinomycetes</taxon>
        <taxon>Pseudonocardiales</taxon>
        <taxon>Pseudonocardiaceae</taxon>
        <taxon>Kutzneria</taxon>
    </lineage>
</organism>
<dbReference type="InterPro" id="IPR023346">
    <property type="entry name" value="Lysozyme-like_dom_sf"/>
</dbReference>
<dbReference type="Pfam" id="PF25275">
    <property type="entry name" value="Golvesin_C"/>
    <property type="match status" value="1"/>
</dbReference>
<keyword evidence="4" id="KW-1185">Reference proteome</keyword>
<keyword evidence="1" id="KW-0732">Signal</keyword>
<name>A0A7W9KCH5_9PSEU</name>
<dbReference type="RefSeq" id="WP_184859100.1">
    <property type="nucleotide sequence ID" value="NZ_JACHIR010000001.1"/>
</dbReference>
<dbReference type="InterPro" id="IPR033803">
    <property type="entry name" value="CBD-like_Golvesin-Xly"/>
</dbReference>
<feature type="domain" description="Golvesin/Xly CBD-like" evidence="2">
    <location>
        <begin position="841"/>
        <end position="927"/>
    </location>
</feature>
<sequence length="1363" mass="143998">MIPRRLLSLACSIALLLGVVQSVQLPAAQAHDGHDQSVAVAPAMGASIETVSPRWWEGDDILVTGRGHPDGYTLYVALEKEKYVLRPLATIRPAGYDADDWLGYTCLTGDRRYAVATLIPRWAVNVPRLRDRGGLAYVVDTKDGTIRPLANEVAFKYHATNCGAGSKVALMRNLGDDQQASEVLVADAANGKVTSLGVVPKQLTSPVPDGDAAVALGEGGVLALRPGGQTSVRAKVDGAVPYRLVARGTGQTLAVQRGDNVEAYAVDGGRLTPAASGPKAGAQVFASDSPAPRVAGLGVAGGRVASPRLTRADGPDVIARDLVPDAVSAEGKVVLATTTAGSVSQRTVRADEESDTTLAQPGADEKRLFAAATGQLLAGRFPADSASSVSEAVPATVTQARQFGPAANSTTPKCAVPRNEPTRMAYGANDVQASWAVEQASRNSLPARPADYLKSGLPAYGPSSDFALPTLKPAGGNVPPALFEGVLAQESAYRQASRRTLPGSGGNSVIGNYYGAGGTLDVIDYANADCGYGISQVTTGMAAADTSITPNGKAKIAIDYAENIQAGMNILVKKWNQLLDAGIKLNDANPKIVENWYFALWAYNSGVQPGPQFGNTTGCTPSPSCTDAFGNWGLGWSNNPRNPDYPPNRNVFLRTTYADAEHPGDWPYQERVLGWAETPIKNYKGEDAYKPANRGAANYYPPIDSFCTAANSCDPKTVTGCTRADFRCWWHVPVTVKRCDPLGACTTSDFTTAAGAPEPSAPNPWEPACDSDLGPAAVIVDDIPDPSKNIFCPNRNWTNRGTFGYEVGKDATGAPLGVIDFHQAAVGLGGHIFFTGNRVASDTAHRVTGTWKPTSLKPGPYVVRAHIPRAGASVSSAVYKITTADGTVHEKVINQHEHYNHWKTLGAFFLDANAQVQLSNVTQNDVIGGAGTVAFDAMAFVPATGTVVEEKIGAYAYFDPDQDLTASETSSWLAGPLAGPQQLYDWGSDRAAALSVQGGTATRAMGGRFLSEIRDAHDRPDADDDGISPATVLNESNELGYRPNSATQPAAFDTDANAYKIRSTAVVSYVRGADGKIIEGSADVDYAQRAGNTHLPRFMTEFFDAVAQDYGIAKPDLGYSTTDLNSYDHQIRNVPSNGGYFPARALKPAGKAPRLTDETGAPGNSCVAALYTSGGVDGYRPMLGVGYVSARVEAWKDQVKDRGDIPAPVKDMADDIYQIWFDTGPINGVPPTGSIFNQAPPIWQELNFTICGNGKLLNPQTGTPVLRAAWMTDQYLYRDGQAINLDGSTRFTAGPVMTGDFVRFSRVPGGSAWDNPFGDCDTDTGRSGNPWGMTAGLNAPGTDPDKAHFCLDKDLGVDPDAGG</sequence>